<dbReference type="EMBL" id="MF061241">
    <property type="protein sequence ID" value="ATY48672.1"/>
    <property type="molecule type" value="Genomic_RNA"/>
</dbReference>
<reference evidence="5" key="1">
    <citation type="journal article" date="2017" name="Virus Res.">
        <title>Molecular characterization of variants of a new 'rule-breaking' tobacco rattle virus RNA2 in potatoes.</title>
        <authorList>
            <person name="Lindner K."/>
            <person name="Hilbrich I."/>
            <person name="Koenig R."/>
        </authorList>
    </citation>
    <scope>NUCLEOTIDE SEQUENCE</scope>
    <source>
        <strain evidence="5">Da</strain>
    </source>
</reference>
<dbReference type="GO" id="GO:0019028">
    <property type="term" value="C:viral capsid"/>
    <property type="evidence" value="ECO:0007669"/>
    <property type="project" value="UniProtKB-KW"/>
</dbReference>
<dbReference type="Gene3D" id="1.20.120.70">
    <property type="entry name" value="Tobacco mosaic virus-like, coat protein"/>
    <property type="match status" value="1"/>
</dbReference>
<evidence type="ECO:0000256" key="1">
    <source>
        <dbReference type="ARBA" id="ARBA00004328"/>
    </source>
</evidence>
<proteinExistence type="predicted"/>
<accession>A0A2H4RGL0</accession>
<keyword evidence="2 5" id="KW-0167">Capsid protein</keyword>
<feature type="compositionally biased region" description="Low complexity" evidence="4">
    <location>
        <begin position="203"/>
        <end position="222"/>
    </location>
</feature>
<protein>
    <submittedName>
        <fullName evidence="5">Coat protein</fullName>
    </submittedName>
</protein>
<dbReference type="GO" id="GO:0005198">
    <property type="term" value="F:structural molecule activity"/>
    <property type="evidence" value="ECO:0007669"/>
    <property type="project" value="InterPro"/>
</dbReference>
<evidence type="ECO:0000313" key="5">
    <source>
        <dbReference type="EMBL" id="ATY48672.1"/>
    </source>
</evidence>
<evidence type="ECO:0000256" key="4">
    <source>
        <dbReference type="SAM" id="MobiDB-lite"/>
    </source>
</evidence>
<comment type="subcellular location">
    <subcellularLocation>
        <location evidence="1">Virion</location>
    </subcellularLocation>
</comment>
<dbReference type="Pfam" id="PF00721">
    <property type="entry name" value="TMV_coat"/>
    <property type="match status" value="1"/>
</dbReference>
<dbReference type="InterPro" id="IPR001337">
    <property type="entry name" value="TMV-like_coat"/>
</dbReference>
<evidence type="ECO:0000256" key="2">
    <source>
        <dbReference type="ARBA" id="ARBA00022561"/>
    </source>
</evidence>
<dbReference type="SUPFAM" id="SSF47195">
    <property type="entry name" value="TMV-like viral coat proteins"/>
    <property type="match status" value="1"/>
</dbReference>
<evidence type="ECO:0000256" key="3">
    <source>
        <dbReference type="ARBA" id="ARBA00022844"/>
    </source>
</evidence>
<feature type="region of interest" description="Disordered" evidence="4">
    <location>
        <begin position="183"/>
        <end position="231"/>
    </location>
</feature>
<sequence length="231" mass="24506">MADGMYDEAFDKAGGPADLMDDSWVESKAWKELLKKLHSVKFALQSGRHEITGLLTELLRQCPYSPFEQFPDKKVYFLLDSRANNALGVIQNASAFKRRADEKNAVAGVVNTPTPSTTITNAQGGTISNKPNTGSSLEEDLYTYYKFDDASTAFHKSVTALENMQLKSYYRRNFEKEFGLKWGGSSTGAGASGSTPPAPGAPATPATSSAPAAAAAGVAAPANQNPGGGKS</sequence>
<keyword evidence="3" id="KW-0946">Virion</keyword>
<name>A0A2H4RGL0_9VIRU</name>
<dbReference type="InterPro" id="IPR036417">
    <property type="entry name" value="TMV-like_coat_sf"/>
</dbReference>
<organism evidence="5">
    <name type="scientific">Tobacco rattle virus</name>
    <dbReference type="NCBI Taxonomy" id="12295"/>
    <lineage>
        <taxon>Viruses</taxon>
        <taxon>Riboviria</taxon>
        <taxon>Orthornavirae</taxon>
        <taxon>Kitrinoviricota</taxon>
        <taxon>Alsuviricetes</taxon>
        <taxon>Martellivirales</taxon>
        <taxon>Virgaviridae</taxon>
        <taxon>Tobravirus</taxon>
        <taxon>Tobravirus tabaci</taxon>
    </lineage>
</organism>